<dbReference type="KEGG" id="dpx:DAPPUDRAFT_244192"/>
<dbReference type="EMBL" id="GL732549">
    <property type="protein sequence ID" value="EFX80077.1"/>
    <property type="molecule type" value="Genomic_DNA"/>
</dbReference>
<accession>E9GKE8</accession>
<dbReference type="Proteomes" id="UP000000305">
    <property type="component" value="Unassembled WGS sequence"/>
</dbReference>
<evidence type="ECO:0000313" key="1">
    <source>
        <dbReference type="EMBL" id="EFX80077.1"/>
    </source>
</evidence>
<organism evidence="1 2">
    <name type="scientific">Daphnia pulex</name>
    <name type="common">Water flea</name>
    <dbReference type="NCBI Taxonomy" id="6669"/>
    <lineage>
        <taxon>Eukaryota</taxon>
        <taxon>Metazoa</taxon>
        <taxon>Ecdysozoa</taxon>
        <taxon>Arthropoda</taxon>
        <taxon>Crustacea</taxon>
        <taxon>Branchiopoda</taxon>
        <taxon>Diplostraca</taxon>
        <taxon>Cladocera</taxon>
        <taxon>Anomopoda</taxon>
        <taxon>Daphniidae</taxon>
        <taxon>Daphnia</taxon>
    </lineage>
</organism>
<gene>
    <name evidence="1" type="ORF">DAPPUDRAFT_244192</name>
</gene>
<keyword evidence="2" id="KW-1185">Reference proteome</keyword>
<proteinExistence type="predicted"/>
<sequence length="148" mass="16750">MVQSKILRGVKLIFYASKFIQNTRIGCCLLIRLQKRPAVGTADYDLSAYQPKEPQDFDVEDIAARMSRRLADRKHPAASIKVSNPIEDDNCWTTPDIPYQRAPLPVLTVHHEQQPRAARNADNNILHSIIYYNDVKFKSSDNSIAGSP</sequence>
<dbReference type="InParanoid" id="E9GKE8"/>
<evidence type="ECO:0000313" key="2">
    <source>
        <dbReference type="Proteomes" id="UP000000305"/>
    </source>
</evidence>
<name>E9GKE8_DAPPU</name>
<dbReference type="HOGENOM" id="CLU_1760628_0_0_1"/>
<protein>
    <submittedName>
        <fullName evidence="1">Uncharacterized protein</fullName>
    </submittedName>
</protein>
<dbReference type="AlphaFoldDB" id="E9GKE8"/>
<reference evidence="1 2" key="1">
    <citation type="journal article" date="2011" name="Science">
        <title>The ecoresponsive genome of Daphnia pulex.</title>
        <authorList>
            <person name="Colbourne J.K."/>
            <person name="Pfrender M.E."/>
            <person name="Gilbert D."/>
            <person name="Thomas W.K."/>
            <person name="Tucker A."/>
            <person name="Oakley T.H."/>
            <person name="Tokishita S."/>
            <person name="Aerts A."/>
            <person name="Arnold G.J."/>
            <person name="Basu M.K."/>
            <person name="Bauer D.J."/>
            <person name="Caceres C.E."/>
            <person name="Carmel L."/>
            <person name="Casola C."/>
            <person name="Choi J.H."/>
            <person name="Detter J.C."/>
            <person name="Dong Q."/>
            <person name="Dusheyko S."/>
            <person name="Eads B.D."/>
            <person name="Frohlich T."/>
            <person name="Geiler-Samerotte K.A."/>
            <person name="Gerlach D."/>
            <person name="Hatcher P."/>
            <person name="Jogdeo S."/>
            <person name="Krijgsveld J."/>
            <person name="Kriventseva E.V."/>
            <person name="Kultz D."/>
            <person name="Laforsch C."/>
            <person name="Lindquist E."/>
            <person name="Lopez J."/>
            <person name="Manak J.R."/>
            <person name="Muller J."/>
            <person name="Pangilinan J."/>
            <person name="Patwardhan R.P."/>
            <person name="Pitluck S."/>
            <person name="Pritham E.J."/>
            <person name="Rechtsteiner A."/>
            <person name="Rho M."/>
            <person name="Rogozin I.B."/>
            <person name="Sakarya O."/>
            <person name="Salamov A."/>
            <person name="Schaack S."/>
            <person name="Shapiro H."/>
            <person name="Shiga Y."/>
            <person name="Skalitzky C."/>
            <person name="Smith Z."/>
            <person name="Souvorov A."/>
            <person name="Sung W."/>
            <person name="Tang Z."/>
            <person name="Tsuchiya D."/>
            <person name="Tu H."/>
            <person name="Vos H."/>
            <person name="Wang M."/>
            <person name="Wolf Y.I."/>
            <person name="Yamagata H."/>
            <person name="Yamada T."/>
            <person name="Ye Y."/>
            <person name="Shaw J.R."/>
            <person name="Andrews J."/>
            <person name="Crease T.J."/>
            <person name="Tang H."/>
            <person name="Lucas S.M."/>
            <person name="Robertson H.M."/>
            <person name="Bork P."/>
            <person name="Koonin E.V."/>
            <person name="Zdobnov E.M."/>
            <person name="Grigoriev I.V."/>
            <person name="Lynch M."/>
            <person name="Boore J.L."/>
        </authorList>
    </citation>
    <scope>NUCLEOTIDE SEQUENCE [LARGE SCALE GENOMIC DNA]</scope>
</reference>